<dbReference type="RefSeq" id="WP_001207274.1">
    <property type="nucleotide sequence ID" value="NC_012472.1"/>
</dbReference>
<gene>
    <name evidence="1" type="ordered locus">BCA_1895</name>
</gene>
<accession>A0A158RLU6</accession>
<dbReference type="Proteomes" id="UP000002210">
    <property type="component" value="Chromosome"/>
</dbReference>
<evidence type="ECO:0000313" key="2">
    <source>
        <dbReference type="Proteomes" id="UP000002210"/>
    </source>
</evidence>
<dbReference type="EMBL" id="CP001407">
    <property type="protein sequence ID" value="ACO28169.1"/>
    <property type="molecule type" value="Genomic_DNA"/>
</dbReference>
<evidence type="ECO:0000313" key="1">
    <source>
        <dbReference type="EMBL" id="ACO28169.1"/>
    </source>
</evidence>
<dbReference type="KEGG" id="bcx:BCA_1895"/>
<organism evidence="1 2">
    <name type="scientific">Bacillus cereus (strain 03BB102)</name>
    <dbReference type="NCBI Taxonomy" id="572264"/>
    <lineage>
        <taxon>Bacteria</taxon>
        <taxon>Bacillati</taxon>
        <taxon>Bacillota</taxon>
        <taxon>Bacilli</taxon>
        <taxon>Bacillales</taxon>
        <taxon>Bacillaceae</taxon>
        <taxon>Bacillus</taxon>
        <taxon>Bacillus cereus group</taxon>
    </lineage>
</organism>
<dbReference type="PATRIC" id="fig|572264.18.peg.1838"/>
<protein>
    <submittedName>
        <fullName evidence="1">Conserved domain protein</fullName>
    </submittedName>
</protein>
<dbReference type="AlphaFoldDB" id="A0A158RLU6"/>
<name>A0A158RLU6_BACC3</name>
<reference evidence="1 2" key="1">
    <citation type="submission" date="2009-02" db="EMBL/GenBank/DDBJ databases">
        <title>Genome sequence of Bacillus cereus 03BB102.</title>
        <authorList>
            <person name="Dodson R.J."/>
            <person name="Jackson P."/>
            <person name="Munk A.C."/>
            <person name="Brettin T."/>
            <person name="Bruce D."/>
            <person name="Detter C."/>
            <person name="Tapia R."/>
            <person name="Han C."/>
            <person name="Sutton G."/>
            <person name="Sims D."/>
        </authorList>
    </citation>
    <scope>NUCLEOTIDE SEQUENCE [LARGE SCALE GENOMIC DNA]</scope>
    <source>
        <strain evidence="1 2">03BB102</strain>
    </source>
</reference>
<proteinExistence type="predicted"/>
<sequence>MALNRWLTNKEYMIAKSNGISRKALDMRVYKYGWELQEALTTPPRTYWHISEGKFNKLLKVAEGNGIIPSTFYGRVHSGWDPQDAATIPVRKQNDRKVWAKIAEKNGISGSTFRSRVATYGWDPKAAATTPAKGKNKNIS</sequence>